<evidence type="ECO:0000259" key="6">
    <source>
        <dbReference type="Pfam" id="PF14215"/>
    </source>
</evidence>
<dbReference type="GO" id="GO:0005634">
    <property type="term" value="C:nucleus"/>
    <property type="evidence" value="ECO:0007669"/>
    <property type="project" value="UniProtKB-SubCell"/>
</dbReference>
<accession>A0A167V975</accession>
<keyword evidence="3" id="KW-0010">Activator</keyword>
<dbReference type="Pfam" id="PF14215">
    <property type="entry name" value="bHLH-MYC_N"/>
    <property type="match status" value="1"/>
</dbReference>
<dbReference type="PANTHER" id="PTHR46266">
    <property type="entry name" value="TRANSCRIPTION FACTOR TT8"/>
    <property type="match status" value="1"/>
</dbReference>
<evidence type="ECO:0000256" key="5">
    <source>
        <dbReference type="ARBA" id="ARBA00023242"/>
    </source>
</evidence>
<feature type="domain" description="Transcription factor MYC/MYB N-terminal" evidence="6">
    <location>
        <begin position="19"/>
        <end position="173"/>
    </location>
</feature>
<feature type="domain" description="Plant bHLH transcription factor ACT-like" evidence="7">
    <location>
        <begin position="271"/>
        <end position="355"/>
    </location>
</feature>
<dbReference type="InterPro" id="IPR025610">
    <property type="entry name" value="MYC/MYB_N"/>
</dbReference>
<keyword evidence="5" id="KW-0539">Nucleus</keyword>
<dbReference type="Pfam" id="PF22754">
    <property type="entry name" value="bHLH-TF_ACT-like_plant"/>
    <property type="match status" value="1"/>
</dbReference>
<dbReference type="AlphaFoldDB" id="A0A167V975"/>
<comment type="subcellular location">
    <subcellularLocation>
        <location evidence="1">Nucleus</location>
    </subcellularLocation>
</comment>
<keyword evidence="2" id="KW-0805">Transcription regulation</keyword>
<name>A0A167V975_PICAB</name>
<reference evidence="8" key="1">
    <citation type="submission" date="2015-11" db="EMBL/GenBank/DDBJ databases">
        <title>Identification of a MYB-bHLH-WD40 transcription complex in Norway spruce.</title>
        <authorList>
            <person name="Nemesio-Gorriz M."/>
            <person name="Blair P.B."/>
            <person name="Mukhtar S.M."/>
            <person name="Elfstrand M."/>
        </authorList>
    </citation>
    <scope>NUCLEOTIDE SEQUENCE</scope>
</reference>
<dbReference type="EMBL" id="KU131228">
    <property type="protein sequence ID" value="ANB66422.1"/>
    <property type="molecule type" value="mRNA"/>
</dbReference>
<proteinExistence type="evidence at transcript level"/>
<keyword evidence="4" id="KW-0804">Transcription</keyword>
<evidence type="ECO:0000259" key="7">
    <source>
        <dbReference type="Pfam" id="PF22754"/>
    </source>
</evidence>
<evidence type="ECO:0000256" key="1">
    <source>
        <dbReference type="ARBA" id="ARBA00004123"/>
    </source>
</evidence>
<dbReference type="PANTHER" id="PTHR46266:SF4">
    <property type="entry name" value="TRANSCRIPTION FACTOR TT8"/>
    <property type="match status" value="1"/>
</dbReference>
<dbReference type="InterPro" id="IPR054502">
    <property type="entry name" value="bHLH-TF_ACT-like_plant"/>
</dbReference>
<evidence type="ECO:0000256" key="2">
    <source>
        <dbReference type="ARBA" id="ARBA00023015"/>
    </source>
</evidence>
<evidence type="ECO:0000313" key="8">
    <source>
        <dbReference type="EMBL" id="ANB66422.1"/>
    </source>
</evidence>
<organism evidence="8">
    <name type="scientific">Picea abies</name>
    <name type="common">Norway spruce</name>
    <name type="synonym">Picea excelsa</name>
    <dbReference type="NCBI Taxonomy" id="3329"/>
    <lineage>
        <taxon>Eukaryota</taxon>
        <taxon>Viridiplantae</taxon>
        <taxon>Streptophyta</taxon>
        <taxon>Embryophyta</taxon>
        <taxon>Tracheophyta</taxon>
        <taxon>Spermatophyta</taxon>
        <taxon>Pinopsida</taxon>
        <taxon>Pinidae</taxon>
        <taxon>Conifers I</taxon>
        <taxon>Pinales</taxon>
        <taxon>Pinaceae</taxon>
        <taxon>Picea</taxon>
    </lineage>
</organism>
<sequence>MASNRSDLTTIHGRNIRLLLQAVVRSTQWTYSIFWRFSPSRGLLVWREGFYNGDVERSLQLRELFHSLKSEEEINQPSSKQCVALSPEDLTDTDWFFLVSMSFDFAPVKCLPGRALANRCPVWLCRANEVEARVFSRALLAKSAGIQTVACIPLMDGVLELGVTKLTNKESILGEAIEYLKHLQRRVLELEAHKKQTEVDHNGFQEQNPIDGAIIDKQDEELSDEKHFSRVKKLRDANDQLKSLRMDKRKVRVVEGSATSPMETGEGSMAEIEVSINDEKALLQLKCCWKKGLLLQILQTLSSFHLEIYESQSSRVQHNYFVATIKAIVIQQVGQTRNGQRETIGRVKEAIQRVVL</sequence>
<evidence type="ECO:0000256" key="4">
    <source>
        <dbReference type="ARBA" id="ARBA00023163"/>
    </source>
</evidence>
<protein>
    <submittedName>
        <fullName evidence="8">Transcription factor bHLH-3</fullName>
    </submittedName>
</protein>
<evidence type="ECO:0000256" key="3">
    <source>
        <dbReference type="ARBA" id="ARBA00023159"/>
    </source>
</evidence>